<feature type="region of interest" description="Disordered" evidence="1">
    <location>
        <begin position="1"/>
        <end position="37"/>
    </location>
</feature>
<protein>
    <submittedName>
        <fullName evidence="2">Uncharacterized protein</fullName>
    </submittedName>
</protein>
<dbReference type="Proteomes" id="UP000005239">
    <property type="component" value="Unassembled WGS sequence"/>
</dbReference>
<organism evidence="2 3">
    <name type="scientific">Pristionchus pacificus</name>
    <name type="common">Parasitic nematode worm</name>
    <dbReference type="NCBI Taxonomy" id="54126"/>
    <lineage>
        <taxon>Eukaryota</taxon>
        <taxon>Metazoa</taxon>
        <taxon>Ecdysozoa</taxon>
        <taxon>Nematoda</taxon>
        <taxon>Chromadorea</taxon>
        <taxon>Rhabditida</taxon>
        <taxon>Rhabditina</taxon>
        <taxon>Diplogasteromorpha</taxon>
        <taxon>Diplogasteroidea</taxon>
        <taxon>Neodiplogasteridae</taxon>
        <taxon>Pristionchus</taxon>
    </lineage>
</organism>
<sequence length="55" mass="6199">MNRFILNDGHSTTPDGRDRGMETEGFRPLSNGSIGQIDHENFRSHSNCCQGWTDC</sequence>
<reference evidence="2" key="2">
    <citation type="submission" date="2022-06" db="UniProtKB">
        <authorList>
            <consortium name="EnsemblMetazoa"/>
        </authorList>
    </citation>
    <scope>IDENTIFICATION</scope>
    <source>
        <strain evidence="2">PS312</strain>
    </source>
</reference>
<reference evidence="3" key="1">
    <citation type="journal article" date="2008" name="Nat. Genet.">
        <title>The Pristionchus pacificus genome provides a unique perspective on nematode lifestyle and parasitism.</title>
        <authorList>
            <person name="Dieterich C."/>
            <person name="Clifton S.W."/>
            <person name="Schuster L.N."/>
            <person name="Chinwalla A."/>
            <person name="Delehaunty K."/>
            <person name="Dinkelacker I."/>
            <person name="Fulton L."/>
            <person name="Fulton R."/>
            <person name="Godfrey J."/>
            <person name="Minx P."/>
            <person name="Mitreva M."/>
            <person name="Roeseler W."/>
            <person name="Tian H."/>
            <person name="Witte H."/>
            <person name="Yang S.P."/>
            <person name="Wilson R.K."/>
            <person name="Sommer R.J."/>
        </authorList>
    </citation>
    <scope>NUCLEOTIDE SEQUENCE [LARGE SCALE GENOMIC DNA]</scope>
    <source>
        <strain evidence="3">PS312</strain>
    </source>
</reference>
<proteinExistence type="predicted"/>
<dbReference type="EnsemblMetazoa" id="PPA34747.1">
    <property type="protein sequence ID" value="PPA34747.1"/>
    <property type="gene ID" value="WBGene00273116"/>
</dbReference>
<evidence type="ECO:0000256" key="1">
    <source>
        <dbReference type="SAM" id="MobiDB-lite"/>
    </source>
</evidence>
<keyword evidence="3" id="KW-1185">Reference proteome</keyword>
<feature type="compositionally biased region" description="Basic and acidic residues" evidence="1">
    <location>
        <begin position="15"/>
        <end position="25"/>
    </location>
</feature>
<evidence type="ECO:0000313" key="2">
    <source>
        <dbReference type="EnsemblMetazoa" id="PPA34747.1"/>
    </source>
</evidence>
<accession>A0A8R1UN00</accession>
<accession>A0A2A6C548</accession>
<dbReference type="AlphaFoldDB" id="A0A2A6C548"/>
<gene>
    <name evidence="2" type="primary">WBGene00273116</name>
</gene>
<evidence type="ECO:0000313" key="3">
    <source>
        <dbReference type="Proteomes" id="UP000005239"/>
    </source>
</evidence>
<name>A0A2A6C548_PRIPA</name>